<dbReference type="PANTHER" id="PTHR11461">
    <property type="entry name" value="SERINE PROTEASE INHIBITOR, SERPIN"/>
    <property type="match status" value="1"/>
</dbReference>
<organism evidence="4 5">
    <name type="scientific">Nocardioides plantarum</name>
    <dbReference type="NCBI Taxonomy" id="29299"/>
    <lineage>
        <taxon>Bacteria</taxon>
        <taxon>Bacillati</taxon>
        <taxon>Actinomycetota</taxon>
        <taxon>Actinomycetes</taxon>
        <taxon>Propionibacteriales</taxon>
        <taxon>Nocardioidaceae</taxon>
        <taxon>Nocardioides</taxon>
    </lineage>
</organism>
<protein>
    <submittedName>
        <fullName evidence="4">Serpin family protein</fullName>
    </submittedName>
</protein>
<evidence type="ECO:0000256" key="2">
    <source>
        <dbReference type="SAM" id="SignalP"/>
    </source>
</evidence>
<evidence type="ECO:0000313" key="4">
    <source>
        <dbReference type="EMBL" id="MFB9313567.1"/>
    </source>
</evidence>
<keyword evidence="2" id="KW-0732">Signal</keyword>
<proteinExistence type="inferred from homology"/>
<evidence type="ECO:0000259" key="3">
    <source>
        <dbReference type="SMART" id="SM00093"/>
    </source>
</evidence>
<comment type="caution">
    <text evidence="4">The sequence shown here is derived from an EMBL/GenBank/DDBJ whole genome shotgun (WGS) entry which is preliminary data.</text>
</comment>
<dbReference type="PANTHER" id="PTHR11461:SF211">
    <property type="entry name" value="GH10112P-RELATED"/>
    <property type="match status" value="1"/>
</dbReference>
<dbReference type="PROSITE" id="PS51257">
    <property type="entry name" value="PROKAR_LIPOPROTEIN"/>
    <property type="match status" value="1"/>
</dbReference>
<feature type="domain" description="Serpin" evidence="3">
    <location>
        <begin position="69"/>
        <end position="436"/>
    </location>
</feature>
<dbReference type="Gene3D" id="2.30.39.10">
    <property type="entry name" value="Alpha-1-antitrypsin, domain 1"/>
    <property type="match status" value="1"/>
</dbReference>
<sequence length="438" mass="45202">MHRRDLLKLLSLSTLAVTAAPLLAACGSGPGGRTPSGGDVELVAADVARSTGDPAAVPSVVAAMHATGGALYGSLAEEPGNLTISPYSVSAALALAANGAKGTTLDQLELVFGGTDIETVNGGLNALTTHLESLAGEVTKSEGTTTELVLDAANALFGQRGFAWGAPFLETLAASYGAGVHVVDWSGATEAARQAVNAWTAEQTRDKIPEILAPDSVGPDTRLVLVNTLYLKAPWDRPFDRGRTKDGAFTLLDDTEVDVPLMTSSDPVGDAYAAGAGWTAARLAYAGGEVAMTIVVPDPGRFEQVEQDVVSGQAGTYLDALRPEQVVVTLPSWTFRSHSPLVGPLRDLGVVVPFTPAADLSAMTGDDTLSIGAVEHEVFIAVDEQGTEATAATAVVAGVTSAPPAYTTLVVDRPFLFVVHDVEHGIPLFLGRVVDPRG</sequence>
<feature type="chain" id="PRO_5046594161" evidence="2">
    <location>
        <begin position="25"/>
        <end position="438"/>
    </location>
</feature>
<evidence type="ECO:0000256" key="1">
    <source>
        <dbReference type="RuleBase" id="RU000411"/>
    </source>
</evidence>
<comment type="similarity">
    <text evidence="1">Belongs to the serpin family.</text>
</comment>
<dbReference type="InterPro" id="IPR042185">
    <property type="entry name" value="Serpin_sf_2"/>
</dbReference>
<dbReference type="Proteomes" id="UP001589750">
    <property type="component" value="Unassembled WGS sequence"/>
</dbReference>
<dbReference type="EMBL" id="JBHMDG010000012">
    <property type="protein sequence ID" value="MFB9313567.1"/>
    <property type="molecule type" value="Genomic_DNA"/>
</dbReference>
<dbReference type="RefSeq" id="WP_140007824.1">
    <property type="nucleotide sequence ID" value="NZ_JBHMDG010000012.1"/>
</dbReference>
<dbReference type="InterPro" id="IPR023795">
    <property type="entry name" value="Serpin_CS"/>
</dbReference>
<dbReference type="InterPro" id="IPR036186">
    <property type="entry name" value="Serpin_sf"/>
</dbReference>
<reference evidence="4 5" key="1">
    <citation type="submission" date="2024-09" db="EMBL/GenBank/DDBJ databases">
        <authorList>
            <person name="Sun Q."/>
            <person name="Mori K."/>
        </authorList>
    </citation>
    <scope>NUCLEOTIDE SEQUENCE [LARGE SCALE GENOMIC DNA]</scope>
    <source>
        <strain evidence="4 5">JCM 9626</strain>
    </source>
</reference>
<dbReference type="InterPro" id="IPR042178">
    <property type="entry name" value="Serpin_sf_1"/>
</dbReference>
<evidence type="ECO:0000313" key="5">
    <source>
        <dbReference type="Proteomes" id="UP001589750"/>
    </source>
</evidence>
<name>A0ABV5KA13_9ACTN</name>
<dbReference type="InterPro" id="IPR000215">
    <property type="entry name" value="Serpin_fam"/>
</dbReference>
<dbReference type="SMART" id="SM00093">
    <property type="entry name" value="SERPIN"/>
    <property type="match status" value="1"/>
</dbReference>
<dbReference type="PROSITE" id="PS00284">
    <property type="entry name" value="SERPIN"/>
    <property type="match status" value="1"/>
</dbReference>
<feature type="signal peptide" evidence="2">
    <location>
        <begin position="1"/>
        <end position="24"/>
    </location>
</feature>
<dbReference type="Pfam" id="PF00079">
    <property type="entry name" value="Serpin"/>
    <property type="match status" value="1"/>
</dbReference>
<keyword evidence="5" id="KW-1185">Reference proteome</keyword>
<dbReference type="InterPro" id="IPR023796">
    <property type="entry name" value="Serpin_dom"/>
</dbReference>
<gene>
    <name evidence="4" type="ORF">ACFFRI_10985</name>
</gene>
<accession>A0ABV5KA13</accession>
<dbReference type="SUPFAM" id="SSF56574">
    <property type="entry name" value="Serpins"/>
    <property type="match status" value="1"/>
</dbReference>
<dbReference type="CDD" id="cd19590">
    <property type="entry name" value="serpin_thermopin-like"/>
    <property type="match status" value="1"/>
</dbReference>
<dbReference type="Gene3D" id="3.30.497.10">
    <property type="entry name" value="Antithrombin, subunit I, domain 2"/>
    <property type="match status" value="1"/>
</dbReference>